<name>A0A8B6EVL0_MYTGA</name>
<keyword evidence="2" id="KW-1185">Reference proteome</keyword>
<proteinExistence type="predicted"/>
<accession>A0A8B6EVL0</accession>
<dbReference type="AlphaFoldDB" id="A0A8B6EVL0"/>
<evidence type="ECO:0000313" key="1">
    <source>
        <dbReference type="EMBL" id="VDI40469.1"/>
    </source>
</evidence>
<reference evidence="1" key="1">
    <citation type="submission" date="2018-11" db="EMBL/GenBank/DDBJ databases">
        <authorList>
            <person name="Alioto T."/>
            <person name="Alioto T."/>
        </authorList>
    </citation>
    <scope>NUCLEOTIDE SEQUENCE</scope>
</reference>
<protein>
    <submittedName>
        <fullName evidence="1">Uncharacterized protein</fullName>
    </submittedName>
</protein>
<organism evidence="1 2">
    <name type="scientific">Mytilus galloprovincialis</name>
    <name type="common">Mediterranean mussel</name>
    <dbReference type="NCBI Taxonomy" id="29158"/>
    <lineage>
        <taxon>Eukaryota</taxon>
        <taxon>Metazoa</taxon>
        <taxon>Spiralia</taxon>
        <taxon>Lophotrochozoa</taxon>
        <taxon>Mollusca</taxon>
        <taxon>Bivalvia</taxon>
        <taxon>Autobranchia</taxon>
        <taxon>Pteriomorphia</taxon>
        <taxon>Mytilida</taxon>
        <taxon>Mytiloidea</taxon>
        <taxon>Mytilidae</taxon>
        <taxon>Mytilinae</taxon>
        <taxon>Mytilus</taxon>
    </lineage>
</organism>
<comment type="caution">
    <text evidence="1">The sequence shown here is derived from an EMBL/GenBank/DDBJ whole genome shotgun (WGS) entry which is preliminary data.</text>
</comment>
<sequence>MVDRPRREGAGHNYKSLAEYGLPGVGVVEAEVKPKTPSSARRRLEAAQLLDRSFNEEDESDEELTQLRKSFQEAGESLKNKKEKMRNSVFEWSLKRSKMS</sequence>
<evidence type="ECO:0000313" key="2">
    <source>
        <dbReference type="Proteomes" id="UP000596742"/>
    </source>
</evidence>
<dbReference type="EMBL" id="UYJE01005801">
    <property type="protein sequence ID" value="VDI40469.1"/>
    <property type="molecule type" value="Genomic_DNA"/>
</dbReference>
<gene>
    <name evidence="1" type="ORF">MGAL_10B002812</name>
</gene>
<dbReference type="Proteomes" id="UP000596742">
    <property type="component" value="Unassembled WGS sequence"/>
</dbReference>